<gene>
    <name evidence="2" type="ORF">CCGE525_15980</name>
</gene>
<name>A0A387FR28_9HYPH</name>
<accession>A0A387FR28</accession>
<evidence type="ECO:0000313" key="2">
    <source>
        <dbReference type="EMBL" id="AYG60147.1"/>
    </source>
</evidence>
<evidence type="ECO:0000313" key="3">
    <source>
        <dbReference type="Proteomes" id="UP000282195"/>
    </source>
</evidence>
<dbReference type="Proteomes" id="UP000282195">
    <property type="component" value="Chromosome"/>
</dbReference>
<dbReference type="InterPro" id="IPR006222">
    <property type="entry name" value="GCVT_N"/>
</dbReference>
<organism evidence="2 3">
    <name type="scientific">Rhizobium jaguaris</name>
    <dbReference type="NCBI Taxonomy" id="1312183"/>
    <lineage>
        <taxon>Bacteria</taxon>
        <taxon>Pseudomonadati</taxon>
        <taxon>Pseudomonadota</taxon>
        <taxon>Alphaproteobacteria</taxon>
        <taxon>Hyphomicrobiales</taxon>
        <taxon>Rhizobiaceae</taxon>
        <taxon>Rhizobium/Agrobacterium group</taxon>
        <taxon>Rhizobium</taxon>
    </lineage>
</organism>
<evidence type="ECO:0000259" key="1">
    <source>
        <dbReference type="Pfam" id="PF01571"/>
    </source>
</evidence>
<dbReference type="AlphaFoldDB" id="A0A387FR28"/>
<dbReference type="KEGG" id="rjg:CCGE525_15980"/>
<dbReference type="EMBL" id="CP032694">
    <property type="protein sequence ID" value="AYG60147.1"/>
    <property type="molecule type" value="Genomic_DNA"/>
</dbReference>
<protein>
    <submittedName>
        <fullName evidence="2">Sarcosine oxidase subunit gamma</fullName>
    </submittedName>
</protein>
<dbReference type="OrthoDB" id="8098081at2"/>
<keyword evidence="3" id="KW-1185">Reference proteome</keyword>
<dbReference type="RefSeq" id="WP_120705138.1">
    <property type="nucleotide sequence ID" value="NZ_CP032694.1"/>
</dbReference>
<proteinExistence type="predicted"/>
<sequence>MSVAYQSRHVLEDHISGFEGEPNPNHLAVARRPVIFSVLAHAGQEEWTLAALKAMSDISVRHAGPDEWLAVSEVLAAESLARDLAILDAGRVSFFEQSDGRVILRLSGPSVRRILAKCVAIDLHPEVFAEGQSANMLCCHVSANLARTGPDRFEIIIPRSYAGSVFEELMEMGREFALTAGFAD</sequence>
<dbReference type="Pfam" id="PF01571">
    <property type="entry name" value="GCV_T"/>
    <property type="match status" value="1"/>
</dbReference>
<dbReference type="Gene3D" id="3.30.1360.120">
    <property type="entry name" value="Probable tRNA modification gtpase trme, domain 1"/>
    <property type="match status" value="1"/>
</dbReference>
<feature type="domain" description="GCVT N-terminal" evidence="1">
    <location>
        <begin position="55"/>
        <end position="179"/>
    </location>
</feature>
<reference evidence="2 3" key="1">
    <citation type="submission" date="2018-10" db="EMBL/GenBank/DDBJ databases">
        <title>Rhizobium etli, R. leguminosarum and a new Rhizobium genospecies from Phaseolus dumosus.</title>
        <authorList>
            <person name="Ramirez-Puebla S.T."/>
            <person name="Rogel-Hernandez M.A."/>
            <person name="Guerrero G."/>
            <person name="Ormeno-Orrillo E."/>
            <person name="Martinez-Romero J.C."/>
            <person name="Negrete-Yankelevich S."/>
            <person name="Martinez-Romero E."/>
        </authorList>
    </citation>
    <scope>NUCLEOTIDE SEQUENCE [LARGE SCALE GENOMIC DNA]</scope>
    <source>
        <strain evidence="2 3">CCGE525</strain>
    </source>
</reference>
<dbReference type="InterPro" id="IPR027266">
    <property type="entry name" value="TrmE/GcvT-like"/>
</dbReference>
<dbReference type="SUPFAM" id="SSF103025">
    <property type="entry name" value="Folate-binding domain"/>
    <property type="match status" value="1"/>
</dbReference>